<dbReference type="EMBL" id="CP074694">
    <property type="protein sequence ID" value="QVL31869.1"/>
    <property type="molecule type" value="Genomic_DNA"/>
</dbReference>
<dbReference type="Proteomes" id="UP000676194">
    <property type="component" value="Chromosome"/>
</dbReference>
<keyword evidence="1" id="KW-1133">Transmembrane helix</keyword>
<sequence>MNKVFAIIGILSGIGFGVLGVMFGEFLPQAKIPFIIFGAILTLGGVAILFWNKIAGEPEKLPEEEITITAAKDSPTGQATVRIPLDGLEKPVQGKRCYVEATAEGMQILDSENALLTQISAGEAITRIHFPSFWGKPTLLVDWESEDPLVFEPKKEAIAQLRDLIEISLKMHPEAAREAIKKKALFYLGLGGLSLALGIGITLFSFNMAGPNGRYFVMTGFLGFGIFSILRGILWYTKLSKVTAAQKSVEE</sequence>
<evidence type="ECO:0000313" key="3">
    <source>
        <dbReference type="Proteomes" id="UP000676194"/>
    </source>
</evidence>
<feature type="transmembrane region" description="Helical" evidence="1">
    <location>
        <begin position="7"/>
        <end position="26"/>
    </location>
</feature>
<keyword evidence="1" id="KW-0472">Membrane</keyword>
<accession>A0A8E6B5X3</accession>
<dbReference type="AlphaFoldDB" id="A0A8E6B5X3"/>
<dbReference type="KEGG" id="tsph:KIH39_24030"/>
<keyword evidence="1" id="KW-0812">Transmembrane</keyword>
<reference evidence="2" key="1">
    <citation type="submission" date="2021-05" db="EMBL/GenBank/DDBJ databases">
        <title>Complete genome sequence of the cellulolytic planctomycete Telmatocola sphagniphila SP2T and characterization of the first cellulase from planctomycetes.</title>
        <authorList>
            <person name="Rakitin A.L."/>
            <person name="Beletsky A.V."/>
            <person name="Naumoff D.G."/>
            <person name="Kulichevskaya I.S."/>
            <person name="Mardanov A.V."/>
            <person name="Ravin N.V."/>
            <person name="Dedysh S.N."/>
        </authorList>
    </citation>
    <scope>NUCLEOTIDE SEQUENCE</scope>
    <source>
        <strain evidence="2">SP2T</strain>
    </source>
</reference>
<proteinExistence type="predicted"/>
<gene>
    <name evidence="2" type="ORF">KIH39_24030</name>
</gene>
<feature type="transmembrane region" description="Helical" evidence="1">
    <location>
        <begin position="215"/>
        <end position="237"/>
    </location>
</feature>
<organism evidence="2 3">
    <name type="scientific">Telmatocola sphagniphila</name>
    <dbReference type="NCBI Taxonomy" id="1123043"/>
    <lineage>
        <taxon>Bacteria</taxon>
        <taxon>Pseudomonadati</taxon>
        <taxon>Planctomycetota</taxon>
        <taxon>Planctomycetia</taxon>
        <taxon>Gemmatales</taxon>
        <taxon>Gemmataceae</taxon>
    </lineage>
</organism>
<name>A0A8E6B5X3_9BACT</name>
<feature type="transmembrane region" description="Helical" evidence="1">
    <location>
        <begin position="185"/>
        <end position="209"/>
    </location>
</feature>
<protein>
    <submittedName>
        <fullName evidence="2">Uncharacterized protein</fullName>
    </submittedName>
</protein>
<evidence type="ECO:0000313" key="2">
    <source>
        <dbReference type="EMBL" id="QVL31869.1"/>
    </source>
</evidence>
<keyword evidence="3" id="KW-1185">Reference proteome</keyword>
<dbReference type="RefSeq" id="WP_213496262.1">
    <property type="nucleotide sequence ID" value="NZ_CP074694.1"/>
</dbReference>
<feature type="transmembrane region" description="Helical" evidence="1">
    <location>
        <begin position="32"/>
        <end position="51"/>
    </location>
</feature>
<evidence type="ECO:0000256" key="1">
    <source>
        <dbReference type="SAM" id="Phobius"/>
    </source>
</evidence>